<dbReference type="Gene3D" id="1.10.287.470">
    <property type="entry name" value="Helix hairpin bin"/>
    <property type="match status" value="1"/>
</dbReference>
<reference evidence="6 7" key="1">
    <citation type="journal article" date="2018" name="Front. Microbiol.">
        <title>Genome-Based Analysis Reveals the Taxonomy and Diversity of the Family Idiomarinaceae.</title>
        <authorList>
            <person name="Liu Y."/>
            <person name="Lai Q."/>
            <person name="Shao Z."/>
        </authorList>
    </citation>
    <scope>NUCLEOTIDE SEQUENCE [LARGE SCALE GENOMIC DNA]</scope>
    <source>
        <strain evidence="6 7">GBSy1</strain>
    </source>
</reference>
<accession>A0ABY0BWU6</accession>
<feature type="domain" description="Multidrug resistance protein MdtA-like barrel-sandwich hybrid" evidence="5">
    <location>
        <begin position="71"/>
        <end position="210"/>
    </location>
</feature>
<evidence type="ECO:0000313" key="6">
    <source>
        <dbReference type="EMBL" id="RUO28814.1"/>
    </source>
</evidence>
<protein>
    <submittedName>
        <fullName evidence="6">Efflux RND transporter periplasmic adaptor subunit</fullName>
    </submittedName>
</protein>
<dbReference type="EMBL" id="PIPN01000005">
    <property type="protein sequence ID" value="RUO28814.1"/>
    <property type="molecule type" value="Genomic_DNA"/>
</dbReference>
<gene>
    <name evidence="6" type="ORF">CWE12_10905</name>
</gene>
<dbReference type="Gene3D" id="2.40.420.20">
    <property type="match status" value="1"/>
</dbReference>
<keyword evidence="4" id="KW-1133">Transmembrane helix</keyword>
<dbReference type="InterPro" id="IPR058625">
    <property type="entry name" value="MdtA-like_BSH"/>
</dbReference>
<proteinExistence type="inferred from homology"/>
<evidence type="ECO:0000256" key="4">
    <source>
        <dbReference type="SAM" id="Phobius"/>
    </source>
</evidence>
<organism evidence="6 7">
    <name type="scientific">Aliidiomarina sedimenti</name>
    <dbReference type="NCBI Taxonomy" id="1933879"/>
    <lineage>
        <taxon>Bacteria</taxon>
        <taxon>Pseudomonadati</taxon>
        <taxon>Pseudomonadota</taxon>
        <taxon>Gammaproteobacteria</taxon>
        <taxon>Alteromonadales</taxon>
        <taxon>Idiomarinaceae</taxon>
        <taxon>Aliidiomarina</taxon>
    </lineage>
</organism>
<evidence type="ECO:0000256" key="3">
    <source>
        <dbReference type="SAM" id="MobiDB-lite"/>
    </source>
</evidence>
<dbReference type="PANTHER" id="PTHR30469">
    <property type="entry name" value="MULTIDRUG RESISTANCE PROTEIN MDTA"/>
    <property type="match status" value="1"/>
</dbReference>
<feature type="region of interest" description="Disordered" evidence="3">
    <location>
        <begin position="378"/>
        <end position="415"/>
    </location>
</feature>
<dbReference type="Pfam" id="PF25917">
    <property type="entry name" value="BSH_RND"/>
    <property type="match status" value="1"/>
</dbReference>
<feature type="compositionally biased region" description="Acidic residues" evidence="3">
    <location>
        <begin position="385"/>
        <end position="415"/>
    </location>
</feature>
<keyword evidence="2" id="KW-0175">Coiled coil</keyword>
<feature type="transmembrane region" description="Helical" evidence="4">
    <location>
        <begin position="7"/>
        <end position="27"/>
    </location>
</feature>
<feature type="coiled-coil region" evidence="2">
    <location>
        <begin position="156"/>
        <end position="183"/>
    </location>
</feature>
<dbReference type="Proteomes" id="UP000287410">
    <property type="component" value="Unassembled WGS sequence"/>
</dbReference>
<comment type="similarity">
    <text evidence="1">Belongs to the membrane fusion protein (MFP) (TC 8.A.1) family.</text>
</comment>
<keyword evidence="4" id="KW-0812">Transmembrane</keyword>
<evidence type="ECO:0000256" key="1">
    <source>
        <dbReference type="ARBA" id="ARBA00009477"/>
    </source>
</evidence>
<keyword evidence="4" id="KW-0472">Membrane</keyword>
<comment type="caution">
    <text evidence="6">The sequence shown here is derived from an EMBL/GenBank/DDBJ whole genome shotgun (WGS) entry which is preliminary data.</text>
</comment>
<evidence type="ECO:0000313" key="7">
    <source>
        <dbReference type="Proteomes" id="UP000287410"/>
    </source>
</evidence>
<name>A0ABY0BWU6_9GAMM</name>
<dbReference type="Gene3D" id="2.40.50.100">
    <property type="match status" value="1"/>
</dbReference>
<sequence length="415" mass="45428">MASKKRIILPIVILVVAILIAVLLASMRQAPERGGAERLPVLVDFQVVQPDSHQFSIAAQGNVLPKYDTTLVAEVSGQVVHVDNRFVVGGFFNAGDVLLQIDPSDYEVAREEARANLARAQAAVAEERAMGRVAEAEWRSIEAGEIPSLGLREPQLASALAELQSADARLSQAERNLERTRIRAPFDGVLQSREVTLGQYVSTNSVVGNILGTNIAEIRLPLTDQDMAFLDIPTGLVEDKSGPAVTLKASISGRRYEWPGTIVRTEGVVDAGSQVTYAVVEVQDPYNRQGSSHERVLNFGRFVEAEVEGIRVENLVELPRYAVNSNNMTWVISDEAPRTLEQREVVVERRDRHTVFVREGLAAGERVMLTQLDNPISGQRVRIEGDEEVEEAAEEQDPSDASTESDEAVEGAADE</sequence>
<dbReference type="Gene3D" id="2.40.30.170">
    <property type="match status" value="1"/>
</dbReference>
<keyword evidence="7" id="KW-1185">Reference proteome</keyword>
<dbReference type="RefSeq" id="WP_126789751.1">
    <property type="nucleotide sequence ID" value="NZ_PIPN01000005.1"/>
</dbReference>
<dbReference type="PANTHER" id="PTHR30469:SF12">
    <property type="entry name" value="MULTIDRUG RESISTANCE PROTEIN MDTA"/>
    <property type="match status" value="1"/>
</dbReference>
<evidence type="ECO:0000256" key="2">
    <source>
        <dbReference type="SAM" id="Coils"/>
    </source>
</evidence>
<evidence type="ECO:0000259" key="5">
    <source>
        <dbReference type="Pfam" id="PF25917"/>
    </source>
</evidence>
<dbReference type="SUPFAM" id="SSF111369">
    <property type="entry name" value="HlyD-like secretion proteins"/>
    <property type="match status" value="1"/>
</dbReference>
<dbReference type="NCBIfam" id="TIGR01730">
    <property type="entry name" value="RND_mfp"/>
    <property type="match status" value="1"/>
</dbReference>
<dbReference type="InterPro" id="IPR006143">
    <property type="entry name" value="RND_pump_MFP"/>
</dbReference>